<dbReference type="Gene3D" id="1.10.630.10">
    <property type="entry name" value="Cytochrome P450"/>
    <property type="match status" value="1"/>
</dbReference>
<dbReference type="SUPFAM" id="SSF48264">
    <property type="entry name" value="Cytochrome P450"/>
    <property type="match status" value="1"/>
</dbReference>
<dbReference type="PANTHER" id="PTHR24301">
    <property type="entry name" value="THROMBOXANE-A SYNTHASE"/>
    <property type="match status" value="1"/>
</dbReference>
<comment type="caution">
    <text evidence="2">The sequence shown here is derived from an EMBL/GenBank/DDBJ whole genome shotgun (WGS) entry which is preliminary data.</text>
</comment>
<dbReference type="GO" id="GO:0005506">
    <property type="term" value="F:iron ion binding"/>
    <property type="evidence" value="ECO:0007669"/>
    <property type="project" value="InterPro"/>
</dbReference>
<dbReference type="EMBL" id="WTPW01001511">
    <property type="protein sequence ID" value="KAF0431161.1"/>
    <property type="molecule type" value="Genomic_DNA"/>
</dbReference>
<keyword evidence="3" id="KW-1185">Reference proteome</keyword>
<keyword evidence="1" id="KW-0812">Transmembrane</keyword>
<organism evidence="2 3">
    <name type="scientific">Gigaspora margarita</name>
    <dbReference type="NCBI Taxonomy" id="4874"/>
    <lineage>
        <taxon>Eukaryota</taxon>
        <taxon>Fungi</taxon>
        <taxon>Fungi incertae sedis</taxon>
        <taxon>Mucoromycota</taxon>
        <taxon>Glomeromycotina</taxon>
        <taxon>Glomeromycetes</taxon>
        <taxon>Diversisporales</taxon>
        <taxon>Gigasporaceae</taxon>
        <taxon>Gigaspora</taxon>
    </lineage>
</organism>
<dbReference type="PRINTS" id="PR00463">
    <property type="entry name" value="EP450I"/>
</dbReference>
<dbReference type="InterPro" id="IPR002401">
    <property type="entry name" value="Cyt_P450_E_grp-I"/>
</dbReference>
<keyword evidence="1" id="KW-0472">Membrane</keyword>
<proteinExistence type="predicted"/>
<accession>A0A8H3X9F6</accession>
<keyword evidence="1" id="KW-1133">Transmembrane helix</keyword>
<name>A0A8H3X9F6_GIGMA</name>
<gene>
    <name evidence="2" type="ORF">F8M41_005441</name>
</gene>
<evidence type="ECO:0000313" key="2">
    <source>
        <dbReference type="EMBL" id="KAF0431161.1"/>
    </source>
</evidence>
<evidence type="ECO:0000256" key="1">
    <source>
        <dbReference type="SAM" id="Phobius"/>
    </source>
</evidence>
<dbReference type="InterPro" id="IPR036396">
    <property type="entry name" value="Cyt_P450_sf"/>
</dbReference>
<protein>
    <submittedName>
        <fullName evidence="2">Cytochrome P450</fullName>
    </submittedName>
</protein>
<dbReference type="Pfam" id="PF00067">
    <property type="entry name" value="p450"/>
    <property type="match status" value="1"/>
</dbReference>
<sequence length="465" mass="55001">MKIQNIIEFINTTDYLILFTSIIIIYIFNLYYKYLTRSNPLPSPLPFPFIGNLHNLIRFDVLQFCKQCQKKYGDISEAMFDRRYIILSRPEYIEKLFDRKLFFMKFPYSQGIDELGVHERGIAFNDNYESWKYNNKFFTDTFVAQKFMNNAVKSTNKLYVELSSYWQSLGNQNISNSNNDNWTLETDFSAWFHGFANDIVSIIITGERTYSIASYYNKQSLNKSECPNALVEDGNKFVKSIVQYLESFIFFAFISPFLRHYIPIIKNQSNIYLKNRDYLFEKLDNMIKKRRREIEEMSVNVEMKTDMLTSLITANTNMKASNDKVLEPMTDEDVRVNLLDAFLGGTDTTSNLFCFVTYYICKHPHVKRKMLSEIDYNLPKSSDKFYISYNDLQKLKYCEAIIKEVYRMVPIIPFSIRTTTKEIEIAGYKWPSGTHFLLNFFAVHGHSEFWPDSEVFNPDRFYNDN</sequence>
<dbReference type="PANTHER" id="PTHR24301:SF2">
    <property type="entry name" value="THROMBOXANE-A SYNTHASE"/>
    <property type="match status" value="1"/>
</dbReference>
<evidence type="ECO:0000313" key="3">
    <source>
        <dbReference type="Proteomes" id="UP000439903"/>
    </source>
</evidence>
<dbReference type="GO" id="GO:0004497">
    <property type="term" value="F:monooxygenase activity"/>
    <property type="evidence" value="ECO:0007669"/>
    <property type="project" value="InterPro"/>
</dbReference>
<dbReference type="GO" id="GO:0016705">
    <property type="term" value="F:oxidoreductase activity, acting on paired donors, with incorporation or reduction of molecular oxygen"/>
    <property type="evidence" value="ECO:0007669"/>
    <property type="project" value="InterPro"/>
</dbReference>
<reference evidence="2 3" key="1">
    <citation type="journal article" date="2019" name="Environ. Microbiol.">
        <title>At the nexus of three kingdoms: the genome of the mycorrhizal fungus Gigaspora margarita provides insights into plant, endobacterial and fungal interactions.</title>
        <authorList>
            <person name="Venice F."/>
            <person name="Ghignone S."/>
            <person name="Salvioli di Fossalunga A."/>
            <person name="Amselem J."/>
            <person name="Novero M."/>
            <person name="Xianan X."/>
            <person name="Sedzielewska Toro K."/>
            <person name="Morin E."/>
            <person name="Lipzen A."/>
            <person name="Grigoriev I.V."/>
            <person name="Henrissat B."/>
            <person name="Martin F.M."/>
            <person name="Bonfante P."/>
        </authorList>
    </citation>
    <scope>NUCLEOTIDE SEQUENCE [LARGE SCALE GENOMIC DNA]</scope>
    <source>
        <strain evidence="2 3">BEG34</strain>
    </source>
</reference>
<feature type="transmembrane region" description="Helical" evidence="1">
    <location>
        <begin position="12"/>
        <end position="32"/>
    </location>
</feature>
<dbReference type="AlphaFoldDB" id="A0A8H3X9F6"/>
<dbReference type="GO" id="GO:0020037">
    <property type="term" value="F:heme binding"/>
    <property type="evidence" value="ECO:0007669"/>
    <property type="project" value="InterPro"/>
</dbReference>
<dbReference type="InterPro" id="IPR001128">
    <property type="entry name" value="Cyt_P450"/>
</dbReference>
<dbReference type="OrthoDB" id="2789670at2759"/>
<dbReference type="Proteomes" id="UP000439903">
    <property type="component" value="Unassembled WGS sequence"/>
</dbReference>